<dbReference type="EMBL" id="DUJO01000013">
    <property type="protein sequence ID" value="HII73338.1"/>
    <property type="molecule type" value="Genomic_DNA"/>
</dbReference>
<comment type="caution">
    <text evidence="1">The sequence shown here is derived from an EMBL/GenBank/DDBJ whole genome shotgun (WGS) entry which is preliminary data.</text>
</comment>
<dbReference type="AlphaFoldDB" id="A0A832WDT1"/>
<reference evidence="1" key="1">
    <citation type="journal article" date="2020" name="bioRxiv">
        <title>A rank-normalized archaeal taxonomy based on genome phylogeny resolves widespread incomplete and uneven classifications.</title>
        <authorList>
            <person name="Rinke C."/>
            <person name="Chuvochina M."/>
            <person name="Mussig A.J."/>
            <person name="Chaumeil P.-A."/>
            <person name="Waite D.W."/>
            <person name="Whitman W.B."/>
            <person name="Parks D.H."/>
            <person name="Hugenholtz P."/>
        </authorList>
    </citation>
    <scope>NUCLEOTIDE SEQUENCE</scope>
    <source>
        <strain evidence="1">UBA8838</strain>
    </source>
</reference>
<dbReference type="Proteomes" id="UP000646844">
    <property type="component" value="Unassembled WGS sequence"/>
</dbReference>
<organism evidence="1 2">
    <name type="scientific">Sulfurisphaera tokodaii</name>
    <dbReference type="NCBI Taxonomy" id="111955"/>
    <lineage>
        <taxon>Archaea</taxon>
        <taxon>Thermoproteota</taxon>
        <taxon>Thermoprotei</taxon>
        <taxon>Sulfolobales</taxon>
        <taxon>Sulfolobaceae</taxon>
        <taxon>Sulfurisphaera</taxon>
    </lineage>
</organism>
<gene>
    <name evidence="1" type="ORF">HA332_02835</name>
</gene>
<proteinExistence type="predicted"/>
<accession>A0A832WDT1</accession>
<evidence type="ECO:0000313" key="1">
    <source>
        <dbReference type="EMBL" id="HII73338.1"/>
    </source>
</evidence>
<dbReference type="RefSeq" id="WP_281072883.1">
    <property type="nucleotide sequence ID" value="NZ_BAABQO010000013.1"/>
</dbReference>
<evidence type="ECO:0000313" key="2">
    <source>
        <dbReference type="Proteomes" id="UP000646844"/>
    </source>
</evidence>
<protein>
    <submittedName>
        <fullName evidence="1">Uncharacterized protein</fullName>
    </submittedName>
</protein>
<name>A0A832WDT1_9CREN</name>
<sequence length="53" mass="5595">MDCTGAPFIHTPSQPVSLKDGGPVYVPSMAKEGFSPLGSVNPPVFMTLYVTEP</sequence>